<comment type="caution">
    <text evidence="2">The sequence shown here is derived from an EMBL/GenBank/DDBJ whole genome shotgun (WGS) entry which is preliminary data.</text>
</comment>
<evidence type="ECO:0000313" key="3">
    <source>
        <dbReference type="Proteomes" id="UP000670092"/>
    </source>
</evidence>
<dbReference type="Proteomes" id="UP000670092">
    <property type="component" value="Unassembled WGS sequence"/>
</dbReference>
<dbReference type="EMBL" id="JAEVHI010000005">
    <property type="protein sequence ID" value="KAG5290710.1"/>
    <property type="molecule type" value="Genomic_DNA"/>
</dbReference>
<sequence>MNININVGKILKPHGNFFQMAWLNQLCSSACLAVILLVGSRFVILPTRSLNSGSTYSQASKGIRGFPELKSPVSAINCP</sequence>
<dbReference type="VEuPathDB" id="FungiDB:I7I52_07818"/>
<keyword evidence="1" id="KW-0812">Transmembrane</keyword>
<keyword evidence="1" id="KW-0472">Membrane</keyword>
<protein>
    <submittedName>
        <fullName evidence="2">Uncharacterized protein</fullName>
    </submittedName>
</protein>
<proteinExistence type="predicted"/>
<accession>A0A8H7YE49</accession>
<evidence type="ECO:0000313" key="2">
    <source>
        <dbReference type="EMBL" id="KAG5290710.1"/>
    </source>
</evidence>
<gene>
    <name evidence="2" type="ORF">I7I52_07818</name>
</gene>
<reference evidence="2 3" key="1">
    <citation type="submission" date="2021-01" db="EMBL/GenBank/DDBJ databases">
        <title>Chromosome-level genome assembly of a human fungal pathogen reveals clustering of transcriptionally co-regulated genes.</title>
        <authorList>
            <person name="Voorhies M."/>
            <person name="Cohen S."/>
            <person name="Shea T.P."/>
            <person name="Petrus S."/>
            <person name="Munoz J.F."/>
            <person name="Poplawski S."/>
            <person name="Goldman W.E."/>
            <person name="Michael T."/>
            <person name="Cuomo C.A."/>
            <person name="Sil A."/>
            <person name="Beyhan S."/>
        </authorList>
    </citation>
    <scope>NUCLEOTIDE SEQUENCE [LARGE SCALE GENOMIC DNA]</scope>
    <source>
        <strain evidence="2 3">G184AR</strain>
    </source>
</reference>
<dbReference type="AlphaFoldDB" id="A0A8H7YE49"/>
<organism evidence="2 3">
    <name type="scientific">Ajellomyces capsulatus</name>
    <name type="common">Darling's disease fungus</name>
    <name type="synonym">Histoplasma capsulatum</name>
    <dbReference type="NCBI Taxonomy" id="5037"/>
    <lineage>
        <taxon>Eukaryota</taxon>
        <taxon>Fungi</taxon>
        <taxon>Dikarya</taxon>
        <taxon>Ascomycota</taxon>
        <taxon>Pezizomycotina</taxon>
        <taxon>Eurotiomycetes</taxon>
        <taxon>Eurotiomycetidae</taxon>
        <taxon>Onygenales</taxon>
        <taxon>Ajellomycetaceae</taxon>
        <taxon>Histoplasma</taxon>
    </lineage>
</organism>
<feature type="transmembrane region" description="Helical" evidence="1">
    <location>
        <begin position="22"/>
        <end position="44"/>
    </location>
</feature>
<keyword evidence="1" id="KW-1133">Transmembrane helix</keyword>
<evidence type="ECO:0000256" key="1">
    <source>
        <dbReference type="SAM" id="Phobius"/>
    </source>
</evidence>
<name>A0A8H7YE49_AJECA</name>